<proteinExistence type="predicted"/>
<dbReference type="EMBL" id="CP051180">
    <property type="protein sequence ID" value="QIZ76708.1"/>
    <property type="molecule type" value="Genomic_DNA"/>
</dbReference>
<dbReference type="AlphaFoldDB" id="A0A6H1UCY8"/>
<organism evidence="2 3">
    <name type="scientific">Ferrimonas lipolytica</name>
    <dbReference type="NCBI Taxonomy" id="2724191"/>
    <lineage>
        <taxon>Bacteria</taxon>
        <taxon>Pseudomonadati</taxon>
        <taxon>Pseudomonadota</taxon>
        <taxon>Gammaproteobacteria</taxon>
        <taxon>Alteromonadales</taxon>
        <taxon>Ferrimonadaceae</taxon>
        <taxon>Ferrimonas</taxon>
    </lineage>
</organism>
<keyword evidence="3" id="KW-1185">Reference proteome</keyword>
<feature type="transmembrane region" description="Helical" evidence="1">
    <location>
        <begin position="168"/>
        <end position="190"/>
    </location>
</feature>
<evidence type="ECO:0000313" key="2">
    <source>
        <dbReference type="EMBL" id="QIZ76708.1"/>
    </source>
</evidence>
<gene>
    <name evidence="2" type="ORF">HER31_07380</name>
</gene>
<dbReference type="RefSeq" id="WP_168659969.1">
    <property type="nucleotide sequence ID" value="NZ_CP051180.1"/>
</dbReference>
<evidence type="ECO:0000313" key="3">
    <source>
        <dbReference type="Proteomes" id="UP000501602"/>
    </source>
</evidence>
<feature type="transmembrane region" description="Helical" evidence="1">
    <location>
        <begin position="26"/>
        <end position="47"/>
    </location>
</feature>
<keyword evidence="1" id="KW-0812">Transmembrane</keyword>
<dbReference type="KEGG" id="fes:HER31_07380"/>
<keyword evidence="1" id="KW-0472">Membrane</keyword>
<name>A0A6H1UCY8_9GAMM</name>
<feature type="transmembrane region" description="Helical" evidence="1">
    <location>
        <begin position="67"/>
        <end position="88"/>
    </location>
</feature>
<evidence type="ECO:0000256" key="1">
    <source>
        <dbReference type="SAM" id="Phobius"/>
    </source>
</evidence>
<sequence length="191" mass="21827">MSNPLTPWQVLELQVQAKRRFNSQMVWLTNALVATTLLLVFSLFWHLRDSAGYQPSTQVLLPTSVHGYSGVYLLVATLLFIVGQWLFYRKPLMSQLVLIGAGLNVVLFIKSQGSNLSDVAGVDFILWHYGVMELLLMVGLLAWTAVLQSFWQQRLSDGYHRMALLQRYFLAMLMLWLLVGLMVNLPLGYYQ</sequence>
<feature type="transmembrane region" description="Helical" evidence="1">
    <location>
        <begin position="125"/>
        <end position="147"/>
    </location>
</feature>
<reference evidence="2 3" key="1">
    <citation type="submission" date="2020-04" db="EMBL/GenBank/DDBJ databases">
        <title>Ferrimonas sp. S7 isolated from sea water.</title>
        <authorList>
            <person name="Bae S.S."/>
            <person name="Baek K."/>
        </authorList>
    </citation>
    <scope>NUCLEOTIDE SEQUENCE [LARGE SCALE GENOMIC DNA]</scope>
    <source>
        <strain evidence="2 3">S7</strain>
    </source>
</reference>
<feature type="transmembrane region" description="Helical" evidence="1">
    <location>
        <begin position="95"/>
        <end position="113"/>
    </location>
</feature>
<dbReference type="Proteomes" id="UP000501602">
    <property type="component" value="Chromosome"/>
</dbReference>
<protein>
    <submittedName>
        <fullName evidence="2">Uncharacterized protein</fullName>
    </submittedName>
</protein>
<accession>A0A6H1UCY8</accession>
<keyword evidence="1" id="KW-1133">Transmembrane helix</keyword>